<reference evidence="1 2" key="1">
    <citation type="journal article" date="2015" name="Genome Announc.">
        <title>Draft Genome Sequence and Gene Annotation of the Entomopathogenic Fungus Verticillium hemipterigenum.</title>
        <authorList>
            <person name="Horn F."/>
            <person name="Habel A."/>
            <person name="Scharf D.H."/>
            <person name="Dworschak J."/>
            <person name="Brakhage A.A."/>
            <person name="Guthke R."/>
            <person name="Hertweck C."/>
            <person name="Linde J."/>
        </authorList>
    </citation>
    <scope>NUCLEOTIDE SEQUENCE [LARGE SCALE GENOMIC DNA]</scope>
</reference>
<evidence type="ECO:0000313" key="2">
    <source>
        <dbReference type="Proteomes" id="UP000039046"/>
    </source>
</evidence>
<sequence length="207" mass="24007">MLMQVRREDIELRLIETLKLGRKSGLPMCRLITLWRNDRWREVLTQWSQTALGGDIFNISLFVSIAGQRIDEYWTARMYDAMKTLQEMPGNLVDIIRLRDWDMLIADRSKFESLERIKEFFYPCSGSKERCVETGRRTGLLIKATAEQYWGMMDHICLAGVLQLPKIRALFKITKQEAAIISGVMEVVVSWVNHSAAKVTPRINNKP</sequence>
<gene>
    <name evidence="1" type="ORF">VHEMI10750</name>
</gene>
<organism evidence="1 2">
    <name type="scientific">[Torrubiella] hemipterigena</name>
    <dbReference type="NCBI Taxonomy" id="1531966"/>
    <lineage>
        <taxon>Eukaryota</taxon>
        <taxon>Fungi</taxon>
        <taxon>Dikarya</taxon>
        <taxon>Ascomycota</taxon>
        <taxon>Pezizomycotina</taxon>
        <taxon>Sordariomycetes</taxon>
        <taxon>Hypocreomycetidae</taxon>
        <taxon>Hypocreales</taxon>
        <taxon>Clavicipitaceae</taxon>
        <taxon>Clavicipitaceae incertae sedis</taxon>
        <taxon>'Torrubiella' clade</taxon>
    </lineage>
</organism>
<keyword evidence="2" id="KW-1185">Reference proteome</keyword>
<protein>
    <submittedName>
        <fullName evidence="1">Uncharacterized protein</fullName>
    </submittedName>
</protein>
<dbReference type="AlphaFoldDB" id="A0A0A1TSF3"/>
<dbReference type="HOGENOM" id="CLU_1327210_0_0_1"/>
<name>A0A0A1TSF3_9HYPO</name>
<accession>A0A0A1TSF3</accession>
<dbReference type="OrthoDB" id="4953873at2759"/>
<dbReference type="EMBL" id="CDHN01000011">
    <property type="protein sequence ID" value="CEJ95260.1"/>
    <property type="molecule type" value="Genomic_DNA"/>
</dbReference>
<evidence type="ECO:0000313" key="1">
    <source>
        <dbReference type="EMBL" id="CEJ95260.1"/>
    </source>
</evidence>
<proteinExistence type="predicted"/>
<dbReference type="Proteomes" id="UP000039046">
    <property type="component" value="Unassembled WGS sequence"/>
</dbReference>